<comment type="caution">
    <text evidence="4">The sequence shown here is derived from an EMBL/GenBank/DDBJ whole genome shotgun (WGS) entry which is preliminary data.</text>
</comment>
<dbReference type="InterPro" id="IPR001296">
    <property type="entry name" value="Glyco_trans_1"/>
</dbReference>
<feature type="domain" description="Glycosyltransferase subfamily 4-like N-terminal" evidence="3">
    <location>
        <begin position="18"/>
        <end position="175"/>
    </location>
</feature>
<dbReference type="Pfam" id="PF13439">
    <property type="entry name" value="Glyco_transf_4"/>
    <property type="match status" value="1"/>
</dbReference>
<dbReference type="Gene3D" id="3.40.50.2000">
    <property type="entry name" value="Glycogen Phosphorylase B"/>
    <property type="match status" value="2"/>
</dbReference>
<dbReference type="InterPro" id="IPR028098">
    <property type="entry name" value="Glyco_trans_4-like_N"/>
</dbReference>
<organism evidence="4 5">
    <name type="scientific">Candidatus Berkelbacteria bacterium RIFOXYA2_FULL_43_10</name>
    <dbReference type="NCBI Taxonomy" id="1797472"/>
    <lineage>
        <taxon>Bacteria</taxon>
        <taxon>Candidatus Berkelbacteria</taxon>
    </lineage>
</organism>
<dbReference type="GO" id="GO:0009103">
    <property type="term" value="P:lipopolysaccharide biosynthetic process"/>
    <property type="evidence" value="ECO:0007669"/>
    <property type="project" value="TreeGrafter"/>
</dbReference>
<dbReference type="PANTHER" id="PTHR46401:SF2">
    <property type="entry name" value="GLYCOSYLTRANSFERASE WBBK-RELATED"/>
    <property type="match status" value="1"/>
</dbReference>
<evidence type="ECO:0000256" key="1">
    <source>
        <dbReference type="ARBA" id="ARBA00022679"/>
    </source>
</evidence>
<dbReference type="GO" id="GO:0016757">
    <property type="term" value="F:glycosyltransferase activity"/>
    <property type="evidence" value="ECO:0007669"/>
    <property type="project" value="InterPro"/>
</dbReference>
<dbReference type="AlphaFoldDB" id="A0A1F5EDG2"/>
<protein>
    <recommendedName>
        <fullName evidence="6">Glycosyl transferase family 1 domain-containing protein</fullName>
    </recommendedName>
</protein>
<feature type="domain" description="Glycosyl transferase family 1" evidence="2">
    <location>
        <begin position="191"/>
        <end position="399"/>
    </location>
</feature>
<accession>A0A1F5EDG2</accession>
<gene>
    <name evidence="4" type="ORF">A2215_03610</name>
</gene>
<evidence type="ECO:0000259" key="3">
    <source>
        <dbReference type="Pfam" id="PF13439"/>
    </source>
</evidence>
<dbReference type="EMBL" id="MEZY01000012">
    <property type="protein sequence ID" value="OGD65391.1"/>
    <property type="molecule type" value="Genomic_DNA"/>
</dbReference>
<evidence type="ECO:0000313" key="5">
    <source>
        <dbReference type="Proteomes" id="UP000178583"/>
    </source>
</evidence>
<dbReference type="STRING" id="1797472.A2215_03610"/>
<sequence>MHRILIDGRFIGVGESIQRYTLEILKRILTLDHENQYTLLVRPQGKKIAEAFLPNKLTPKTYNLEILDVAHYSIAEQTRLLSYLNKKKFDLVHFTQFNHPIRYRGDYVVTIHDLTMFGHLHRMNPLKKLGFAGVMKSAVKDSRKIITISETSKKDIIESYKVDPGKIVVTHLGVDNKFNTSIKYQVSSIKNFKKKYGIEGDYILYTGMWKKHKNLTRLFKAFEIFHKKVETTLIDPADKALKRKIGQRSTVNDLQLVLVGKIDKGEPEVLREIERINKVEISRINPTDKTRQNPNPNKLRSYDLKPIVTTGFIDEEELPIAYAGAVAYVIPSLSEGFGLPPLEAMACGTPVLSARTSAMPEILGNAPLYFDPYNISDIANKIEKLIDDNKLQSELSKRGLEQVKKYSWEKTAKETLEVYNSALTK</sequence>
<dbReference type="Pfam" id="PF00534">
    <property type="entry name" value="Glycos_transf_1"/>
    <property type="match status" value="1"/>
</dbReference>
<dbReference type="SUPFAM" id="SSF53756">
    <property type="entry name" value="UDP-Glycosyltransferase/glycogen phosphorylase"/>
    <property type="match status" value="1"/>
</dbReference>
<reference evidence="4 5" key="1">
    <citation type="journal article" date="2016" name="Nat. Commun.">
        <title>Thousands of microbial genomes shed light on interconnected biogeochemical processes in an aquifer system.</title>
        <authorList>
            <person name="Anantharaman K."/>
            <person name="Brown C.T."/>
            <person name="Hug L.A."/>
            <person name="Sharon I."/>
            <person name="Castelle C.J."/>
            <person name="Probst A.J."/>
            <person name="Thomas B.C."/>
            <person name="Singh A."/>
            <person name="Wilkins M.J."/>
            <person name="Karaoz U."/>
            <person name="Brodie E.L."/>
            <person name="Williams K.H."/>
            <person name="Hubbard S.S."/>
            <person name="Banfield J.F."/>
        </authorList>
    </citation>
    <scope>NUCLEOTIDE SEQUENCE [LARGE SCALE GENOMIC DNA]</scope>
</reference>
<keyword evidence="1" id="KW-0808">Transferase</keyword>
<evidence type="ECO:0000313" key="4">
    <source>
        <dbReference type="EMBL" id="OGD65391.1"/>
    </source>
</evidence>
<name>A0A1F5EDG2_9BACT</name>
<proteinExistence type="predicted"/>
<evidence type="ECO:0000259" key="2">
    <source>
        <dbReference type="Pfam" id="PF00534"/>
    </source>
</evidence>
<evidence type="ECO:0008006" key="6">
    <source>
        <dbReference type="Google" id="ProtNLM"/>
    </source>
</evidence>
<dbReference type="CDD" id="cd03809">
    <property type="entry name" value="GT4_MtfB-like"/>
    <property type="match status" value="1"/>
</dbReference>
<dbReference type="Proteomes" id="UP000178583">
    <property type="component" value="Unassembled WGS sequence"/>
</dbReference>
<dbReference type="PANTHER" id="PTHR46401">
    <property type="entry name" value="GLYCOSYLTRANSFERASE WBBK-RELATED"/>
    <property type="match status" value="1"/>
</dbReference>